<organism evidence="1 2">
    <name type="scientific">Lentinula aff. lateritia</name>
    <dbReference type="NCBI Taxonomy" id="2804960"/>
    <lineage>
        <taxon>Eukaryota</taxon>
        <taxon>Fungi</taxon>
        <taxon>Dikarya</taxon>
        <taxon>Basidiomycota</taxon>
        <taxon>Agaricomycotina</taxon>
        <taxon>Agaricomycetes</taxon>
        <taxon>Agaricomycetidae</taxon>
        <taxon>Agaricales</taxon>
        <taxon>Marasmiineae</taxon>
        <taxon>Omphalotaceae</taxon>
        <taxon>Lentinula</taxon>
    </lineage>
</organism>
<name>A0ACC1TJ21_9AGAR</name>
<evidence type="ECO:0000313" key="2">
    <source>
        <dbReference type="Proteomes" id="UP001163835"/>
    </source>
</evidence>
<dbReference type="Proteomes" id="UP001163835">
    <property type="component" value="Unassembled WGS sequence"/>
</dbReference>
<reference evidence="1" key="1">
    <citation type="submission" date="2022-09" db="EMBL/GenBank/DDBJ databases">
        <title>A Global Phylogenomic Analysis of the Shiitake Genus Lentinula.</title>
        <authorList>
            <consortium name="DOE Joint Genome Institute"/>
            <person name="Sierra-Patev S."/>
            <person name="Min B."/>
            <person name="Naranjo-Ortiz M."/>
            <person name="Looney B."/>
            <person name="Konkel Z."/>
            <person name="Slot J.C."/>
            <person name="Sakamoto Y."/>
            <person name="Steenwyk J.L."/>
            <person name="Rokas A."/>
            <person name="Carro J."/>
            <person name="Camarero S."/>
            <person name="Ferreira P."/>
            <person name="Molpeceres G."/>
            <person name="Ruiz-Duenas F.J."/>
            <person name="Serrano A."/>
            <person name="Henrissat B."/>
            <person name="Drula E."/>
            <person name="Hughes K.W."/>
            <person name="Mata J.L."/>
            <person name="Ishikawa N.K."/>
            <person name="Vargas-Isla R."/>
            <person name="Ushijima S."/>
            <person name="Smith C.A."/>
            <person name="Ahrendt S."/>
            <person name="Andreopoulos W."/>
            <person name="He G."/>
            <person name="Labutti K."/>
            <person name="Lipzen A."/>
            <person name="Ng V."/>
            <person name="Riley R."/>
            <person name="Sandor L."/>
            <person name="Barry K."/>
            <person name="Martinez A.T."/>
            <person name="Xiao Y."/>
            <person name="Gibbons J.G."/>
            <person name="Terashima K."/>
            <person name="Grigoriev I.V."/>
            <person name="Hibbett D.S."/>
        </authorList>
    </citation>
    <scope>NUCLEOTIDE SEQUENCE</scope>
    <source>
        <strain evidence="1">TMI1499</strain>
    </source>
</reference>
<comment type="caution">
    <text evidence="1">The sequence shown here is derived from an EMBL/GenBank/DDBJ whole genome shotgun (WGS) entry which is preliminary data.</text>
</comment>
<keyword evidence="2" id="KW-1185">Reference proteome</keyword>
<dbReference type="EMBL" id="MU795846">
    <property type="protein sequence ID" value="KAJ3804701.1"/>
    <property type="molecule type" value="Genomic_DNA"/>
</dbReference>
<evidence type="ECO:0000313" key="1">
    <source>
        <dbReference type="EMBL" id="KAJ3804701.1"/>
    </source>
</evidence>
<protein>
    <submittedName>
        <fullName evidence="1">Uncharacterized protein</fullName>
    </submittedName>
</protein>
<sequence>MVMSKLPITSTHVLLLHYHLPCLRIPTTTSLPGTSFLGSHSTEPLQGSHLVTRTTTRSFLSSVAVPVAPFELQLAPSTLQRKTFIPNPPLRPILTQVLQTAPSRDDHGRLSLTRSQDLNRLFITCVKSTVFDLFFFHKHILIISFSGPHFIIFVIQRNTILLLPKDTFWLKDLMVCKKRVGKNLCNTFERIAEPQFENFCSKISVHVLGFGLLYRNGPVEPCNKIKKFSEEEYNKYYKAYLTDLMKWDSINPALFKDQDAIEAQLGQEIEARTGETESKPEDSEIDDDGNEDDRGGIEA</sequence>
<gene>
    <name evidence="1" type="ORF">F5876DRAFT_70418</name>
</gene>
<accession>A0ACC1TJ21</accession>
<proteinExistence type="predicted"/>